<evidence type="ECO:0000313" key="2">
    <source>
        <dbReference type="EMBL" id="TKX25413.1"/>
    </source>
</evidence>
<evidence type="ECO:0000256" key="1">
    <source>
        <dbReference type="SAM" id="MobiDB-lite"/>
    </source>
</evidence>
<comment type="caution">
    <text evidence="2">The sequence shown here is derived from an EMBL/GenBank/DDBJ whole genome shotgun (WGS) entry which is preliminary data.</text>
</comment>
<feature type="compositionally biased region" description="Polar residues" evidence="1">
    <location>
        <begin position="56"/>
        <end position="74"/>
    </location>
</feature>
<name>A0A4U7B2H5_9PEZI</name>
<dbReference type="EMBL" id="PTQR01000028">
    <property type="protein sequence ID" value="TKX25413.1"/>
    <property type="molecule type" value="Genomic_DNA"/>
</dbReference>
<feature type="region of interest" description="Disordered" evidence="1">
    <location>
        <begin position="1"/>
        <end position="74"/>
    </location>
</feature>
<proteinExistence type="predicted"/>
<organism evidence="2 3">
    <name type="scientific">Elsinoe australis</name>
    <dbReference type="NCBI Taxonomy" id="40998"/>
    <lineage>
        <taxon>Eukaryota</taxon>
        <taxon>Fungi</taxon>
        <taxon>Dikarya</taxon>
        <taxon>Ascomycota</taxon>
        <taxon>Pezizomycotina</taxon>
        <taxon>Dothideomycetes</taxon>
        <taxon>Dothideomycetidae</taxon>
        <taxon>Myriangiales</taxon>
        <taxon>Elsinoaceae</taxon>
        <taxon>Elsinoe</taxon>
    </lineage>
</organism>
<feature type="compositionally biased region" description="Low complexity" evidence="1">
    <location>
        <begin position="126"/>
        <end position="137"/>
    </location>
</feature>
<feature type="compositionally biased region" description="Polar residues" evidence="1">
    <location>
        <begin position="12"/>
        <end position="30"/>
    </location>
</feature>
<dbReference type="AlphaFoldDB" id="A0A4U7B2H5"/>
<gene>
    <name evidence="2" type="ORF">C1H76_2061</name>
</gene>
<sequence length="151" mass="16377">MVCARPTPEPEIQNQANFPPQPSKQSFNKQPRTDPAYTARKTTKNQTRSHLRDQTTADSAAQPSTDFTSTAQPHSTVISAVGFTGFSTTSFSINTTAISTAISTAILTAIPTANTIYNAAISAHQTPTTSSATSPTTPHRRRASRWLWRWG</sequence>
<protein>
    <submittedName>
        <fullName evidence="2">Uncharacterized protein</fullName>
    </submittedName>
</protein>
<feature type="region of interest" description="Disordered" evidence="1">
    <location>
        <begin position="126"/>
        <end position="151"/>
    </location>
</feature>
<reference evidence="2 3" key="1">
    <citation type="submission" date="2018-02" db="EMBL/GenBank/DDBJ databases">
        <title>Draft genome sequences of Elsinoe sp., causing black scab on jojoba.</title>
        <authorList>
            <person name="Stodart B."/>
            <person name="Jeffress S."/>
            <person name="Ash G."/>
            <person name="Arun Chinnappa K."/>
        </authorList>
    </citation>
    <scope>NUCLEOTIDE SEQUENCE [LARGE SCALE GENOMIC DNA]</scope>
    <source>
        <strain evidence="2 3">Hillstone_2</strain>
    </source>
</reference>
<dbReference type="Proteomes" id="UP000308133">
    <property type="component" value="Unassembled WGS sequence"/>
</dbReference>
<evidence type="ECO:0000313" key="3">
    <source>
        <dbReference type="Proteomes" id="UP000308133"/>
    </source>
</evidence>
<accession>A0A4U7B2H5</accession>